<protein>
    <submittedName>
        <fullName>N5-(carboxyethyl)-ornithine synthase</fullName>
        <ecNumber>1.5.1.24</ecNumber>
    </submittedName>
</protein>
<dbReference type="EC" id="1.5.1.24"/>
<dbReference type="AlphaFoldDB" id="Q9R5J9"/>
<sequence>KIAILGSGNVAQGAFSSISKYSSNIRMYYRKTMSIFKEN</sequence>
<dbReference type="GO" id="GO:0047126">
    <property type="term" value="F:N5-(carboxyethyl)ornithine synthase activity"/>
    <property type="evidence" value="ECO:0007669"/>
    <property type="project" value="UniProtKB-EC"/>
</dbReference>
<organism>
    <name type="scientific">Lactococcus lactis</name>
    <dbReference type="NCBI Taxonomy" id="1358"/>
    <lineage>
        <taxon>Bacteria</taxon>
        <taxon>Bacillati</taxon>
        <taxon>Bacillota</taxon>
        <taxon>Bacilli</taxon>
        <taxon>Lactobacillales</taxon>
        <taxon>Streptococcaceae</taxon>
        <taxon>Lactococcus</taxon>
    </lineage>
</organism>
<proteinExistence type="evidence at protein level"/>
<accession>Q9R5J9</accession>
<name>Q9R5J9_9LACT</name>
<keyword id="KW-0903">Direct protein sequencing</keyword>
<reference key="1">
    <citation type="journal article" date="1992" name="Annu. Rev. Biochem.">
        <title>N-(carboxyalkyl)amino acids: occurrence, synthesis, and functions.</title>
        <authorList>
            <person name="Thompson J."/>
            <person name="Donkersloot J.A."/>
        </authorList>
    </citation>
    <scope>PROTEIN SEQUENCE</scope>
</reference>